<dbReference type="GO" id="GO:0009909">
    <property type="term" value="P:regulation of flower development"/>
    <property type="evidence" value="ECO:0007669"/>
    <property type="project" value="InterPro"/>
</dbReference>
<organism evidence="3 4">
    <name type="scientific">Lupinus luteus</name>
    <name type="common">European yellow lupine</name>
    <dbReference type="NCBI Taxonomy" id="3873"/>
    <lineage>
        <taxon>Eukaryota</taxon>
        <taxon>Viridiplantae</taxon>
        <taxon>Streptophyta</taxon>
        <taxon>Embryophyta</taxon>
        <taxon>Tracheophyta</taxon>
        <taxon>Spermatophyta</taxon>
        <taxon>Magnoliopsida</taxon>
        <taxon>eudicotyledons</taxon>
        <taxon>Gunneridae</taxon>
        <taxon>Pentapetalae</taxon>
        <taxon>rosids</taxon>
        <taxon>fabids</taxon>
        <taxon>Fabales</taxon>
        <taxon>Fabaceae</taxon>
        <taxon>Papilionoideae</taxon>
        <taxon>50 kb inversion clade</taxon>
        <taxon>genistoids sensu lato</taxon>
        <taxon>core genistoids</taxon>
        <taxon>Genisteae</taxon>
        <taxon>Lupinus</taxon>
    </lineage>
</organism>
<evidence type="ECO:0000313" key="4">
    <source>
        <dbReference type="Proteomes" id="UP001497480"/>
    </source>
</evidence>
<evidence type="ECO:0000313" key="3">
    <source>
        <dbReference type="EMBL" id="CAL0324245.1"/>
    </source>
</evidence>
<evidence type="ECO:0000256" key="1">
    <source>
        <dbReference type="ARBA" id="ARBA00008013"/>
    </source>
</evidence>
<dbReference type="InterPro" id="IPR039274">
    <property type="entry name" value="FPF1"/>
</dbReference>
<dbReference type="AlphaFoldDB" id="A0AAV1XR86"/>
<comment type="caution">
    <text evidence="3">The sequence shown here is derived from an EMBL/GenBank/DDBJ whole genome shotgun (WGS) entry which is preliminary data.</text>
</comment>
<evidence type="ECO:0000256" key="2">
    <source>
        <dbReference type="SAM" id="MobiDB-lite"/>
    </source>
</evidence>
<dbReference type="EMBL" id="CAXHTB010000017">
    <property type="protein sequence ID" value="CAL0324245.1"/>
    <property type="molecule type" value="Genomic_DNA"/>
</dbReference>
<protein>
    <submittedName>
        <fullName evidence="3">Uncharacterized protein</fullName>
    </submittedName>
</protein>
<name>A0AAV1XR86_LUPLU</name>
<feature type="region of interest" description="Disordered" evidence="2">
    <location>
        <begin position="18"/>
        <end position="42"/>
    </location>
</feature>
<dbReference type="Proteomes" id="UP001497480">
    <property type="component" value="Unassembled WGS sequence"/>
</dbReference>
<comment type="similarity">
    <text evidence="1">Belongs to the FPF1 family.</text>
</comment>
<reference evidence="3 4" key="1">
    <citation type="submission" date="2024-03" db="EMBL/GenBank/DDBJ databases">
        <authorList>
            <person name="Martinez-Hernandez J."/>
        </authorList>
    </citation>
    <scope>NUCLEOTIDE SEQUENCE [LARGE SCALE GENOMIC DNA]</scope>
</reference>
<sequence>MSGVWVFEKNGVARLISNPTRESFEHKHTPHSSGTPTAPGARPRQLLFLPTNQVITSHSQLQHTLAQLGWTRYHNSDNPHLIQFHRSQNSTHLISLPKTFSDIKHFHMYDIVIKNPSFFQVRNPMSSVSKHQP</sequence>
<keyword evidence="4" id="KW-1185">Reference proteome</keyword>
<dbReference type="PANTHER" id="PTHR33433">
    <property type="entry name" value="FLOWERING-PROMOTING FACTOR 1-LIKE PROTEIN 1"/>
    <property type="match status" value="1"/>
</dbReference>
<accession>A0AAV1XR86</accession>
<proteinExistence type="inferred from homology"/>
<gene>
    <name evidence="3" type="ORF">LLUT_LOCUS25305</name>
</gene>